<proteinExistence type="predicted"/>
<organism evidence="1 2">
    <name type="scientific">Vibrio ichthyoenteri ATCC 700023</name>
    <dbReference type="NCBI Taxonomy" id="870968"/>
    <lineage>
        <taxon>Bacteria</taxon>
        <taxon>Pseudomonadati</taxon>
        <taxon>Pseudomonadota</taxon>
        <taxon>Gammaproteobacteria</taxon>
        <taxon>Vibrionales</taxon>
        <taxon>Vibrionaceae</taxon>
        <taxon>Vibrio</taxon>
    </lineage>
</organism>
<sequence length="230" mass="26368">MKICVINFSGNVGKSVVSQHLLKPRLESSEIISVESINSDGTNDEKIKGKRFTEIIKRVLEKENIIVDVGASNVEDFLVQMKKSIGSQEDFDYFVVPTIFKNKQIIDTVATIEALEEIGIEKERIRVIFNMIDEDINIKHDFKTVFDCKNLATVSENICIHENELFNRLNEISDFISIEELASDETDYKALIQTTEDKQHRSELITKLGLKRLAIGVERMLDNTFKHLFK</sequence>
<dbReference type="EMBL" id="AFWF01000303">
    <property type="protein sequence ID" value="EGU30970.1"/>
    <property type="molecule type" value="Genomic_DNA"/>
</dbReference>
<dbReference type="RefSeq" id="WP_006714528.1">
    <property type="nucleotide sequence ID" value="NZ_AFWF01000303.1"/>
</dbReference>
<dbReference type="InterPro" id="IPR027417">
    <property type="entry name" value="P-loop_NTPase"/>
</dbReference>
<dbReference type="NCBIfam" id="NF041292">
    <property type="entry name" value="StbB"/>
    <property type="match status" value="1"/>
</dbReference>
<dbReference type="InterPro" id="IPR047985">
    <property type="entry name" value="StbB-like"/>
</dbReference>
<dbReference type="Gene3D" id="3.40.50.300">
    <property type="entry name" value="P-loop containing nucleotide triphosphate hydrolases"/>
    <property type="match status" value="1"/>
</dbReference>
<protein>
    <recommendedName>
        <fullName evidence="3">StbB</fullName>
    </recommendedName>
</protein>
<accession>F9S7S0</accession>
<evidence type="ECO:0008006" key="3">
    <source>
        <dbReference type="Google" id="ProtNLM"/>
    </source>
</evidence>
<comment type="caution">
    <text evidence="1">The sequence shown here is derived from an EMBL/GenBank/DDBJ whole genome shotgun (WGS) entry which is preliminary data.</text>
</comment>
<dbReference type="Proteomes" id="UP000004605">
    <property type="component" value="Unassembled WGS sequence"/>
</dbReference>
<dbReference type="SUPFAM" id="SSF52540">
    <property type="entry name" value="P-loop containing nucleoside triphosphate hydrolases"/>
    <property type="match status" value="1"/>
</dbReference>
<gene>
    <name evidence="1" type="ORF">VII00023_20537</name>
</gene>
<name>F9S7S0_9VIBR</name>
<reference evidence="1 2" key="1">
    <citation type="journal article" date="2012" name="Int. J. Syst. Evol. Microbiol.">
        <title>Vibrio caribbeanicus sp. nov., isolated from the marine sponge Scleritoderma cyanea.</title>
        <authorList>
            <person name="Hoffmann M."/>
            <person name="Monday S.R."/>
            <person name="Allard M.W."/>
            <person name="Strain E.A."/>
            <person name="Whittaker P."/>
            <person name="Naum M."/>
            <person name="McCarthy P.J."/>
            <person name="Lopez J.V."/>
            <person name="Fischer M."/>
            <person name="Brown E.W."/>
        </authorList>
    </citation>
    <scope>NUCLEOTIDE SEQUENCE [LARGE SCALE GENOMIC DNA]</scope>
    <source>
        <strain evidence="1 2">ATCC 700023</strain>
    </source>
</reference>
<evidence type="ECO:0000313" key="1">
    <source>
        <dbReference type="EMBL" id="EGU30970.1"/>
    </source>
</evidence>
<dbReference type="OrthoDB" id="5877230at2"/>
<keyword evidence="2" id="KW-1185">Reference proteome</keyword>
<dbReference type="AlphaFoldDB" id="F9S7S0"/>
<evidence type="ECO:0000313" key="2">
    <source>
        <dbReference type="Proteomes" id="UP000004605"/>
    </source>
</evidence>